<protein>
    <recommendedName>
        <fullName evidence="11">Glutathione hydrolase proenzyme</fullName>
        <ecNumber evidence="11">2.3.2.2</ecNumber>
        <ecNumber evidence="11">3.4.19.13</ecNumber>
    </recommendedName>
    <component>
        <recommendedName>
            <fullName evidence="11">Glutathione hydrolase large chain</fullName>
        </recommendedName>
    </component>
    <component>
        <recommendedName>
            <fullName evidence="11">Glutathione hydrolase small chain</fullName>
        </recommendedName>
    </component>
</protein>
<accession>A0A6B2M0G2</accession>
<keyword evidence="12" id="KW-0732">Signal</keyword>
<dbReference type="InterPro" id="IPR043138">
    <property type="entry name" value="GGT_lsub"/>
</dbReference>
<dbReference type="GO" id="GO:0103068">
    <property type="term" value="F:leukotriene C4 gamma-glutamyl transferase activity"/>
    <property type="evidence" value="ECO:0007669"/>
    <property type="project" value="UniProtKB-EC"/>
</dbReference>
<feature type="chain" id="PRO_5025677412" description="Glutathione hydrolase proenzyme" evidence="12">
    <location>
        <begin position="29"/>
        <end position="572"/>
    </location>
</feature>
<comment type="catalytic activity">
    <reaction evidence="2 11">
        <text>glutathione + H2O = L-cysteinylglycine + L-glutamate</text>
        <dbReference type="Rhea" id="RHEA:28807"/>
        <dbReference type="ChEBI" id="CHEBI:15377"/>
        <dbReference type="ChEBI" id="CHEBI:29985"/>
        <dbReference type="ChEBI" id="CHEBI:57925"/>
        <dbReference type="ChEBI" id="CHEBI:61694"/>
        <dbReference type="EC" id="3.4.19.13"/>
    </reaction>
</comment>
<sequence>MKQGEFIRVRAVHLICAVCLIVSTAGCASTESIVPVMGDQGMVVAGHPEAAEIGLSVLKSGGNAMDAAVAASFALGVAEPYGSGIGGKCVIVYFEAESGETWFFEGLDESGAELDVEAFVEAGSDARAEGALGVGVPGLVATMEAAHEKLGSRPWAELLEPSIRLARDGFTVVPGMKVFFERRIERIQSHPECARLYMPGGAVPEEGTRLPNPDLATTMEHIAAKGRQGFYEGRVAELIVNELQSKGSSLTLSDFKHYKAQVSKPLTADWEGYELMTATPPVSGGATVLLALKVLEGHSWPDSEPFRTANNIDHWGRAMRHVYPVIQDTIADVPEAMDSWEKLVDPEAVAQLRKAALKTDLAGISEQDGLEAAEPLASGPGGWTTHFVVADSKGNVASVTQSLSHHFGSGVIAPGTGVILNNSLNNFSTFNPEGVNYAAPQKRARSTIAPMIVLKDGRPVLAIGLPGGQRIPTTLIQVLIDHLQFGSGLGEAISSPRFHLLRSWSAEPDSDLFQMEKDTSLELSTHLREKGWQVEVSDDTEFFGGVTGLEISGEGKLTGWADYRRTNHAVGY</sequence>
<dbReference type="InterPro" id="IPR043137">
    <property type="entry name" value="GGT_ssub_C"/>
</dbReference>
<comment type="pathway">
    <text evidence="11">Sulfur metabolism; glutathione metabolism.</text>
</comment>
<keyword evidence="14" id="KW-1185">Reference proteome</keyword>
<comment type="catalytic activity">
    <reaction evidence="1 11">
        <text>an S-substituted glutathione + H2O = an S-substituted L-cysteinylglycine + L-glutamate</text>
        <dbReference type="Rhea" id="RHEA:59468"/>
        <dbReference type="ChEBI" id="CHEBI:15377"/>
        <dbReference type="ChEBI" id="CHEBI:29985"/>
        <dbReference type="ChEBI" id="CHEBI:90779"/>
        <dbReference type="ChEBI" id="CHEBI:143103"/>
        <dbReference type="EC" id="3.4.19.13"/>
    </reaction>
</comment>
<gene>
    <name evidence="13" type="primary">ggt</name>
    <name evidence="13" type="ORF">G0Q06_07065</name>
</gene>
<comment type="subunit">
    <text evidence="11">This enzyme consists of two polypeptide chains, which are synthesized in precursor form from a single polypeptide.</text>
</comment>
<keyword evidence="4 11" id="KW-0808">Transferase</keyword>
<evidence type="ECO:0000256" key="8">
    <source>
        <dbReference type="ARBA" id="ARBA00047417"/>
    </source>
</evidence>
<feature type="signal peptide" evidence="12">
    <location>
        <begin position="1"/>
        <end position="28"/>
    </location>
</feature>
<dbReference type="InterPro" id="IPR029055">
    <property type="entry name" value="Ntn_hydrolases_N"/>
</dbReference>
<evidence type="ECO:0000256" key="3">
    <source>
        <dbReference type="ARBA" id="ARBA00009381"/>
    </source>
</evidence>
<dbReference type="GO" id="GO:0006751">
    <property type="term" value="P:glutathione catabolic process"/>
    <property type="evidence" value="ECO:0007669"/>
    <property type="project" value="UniProtKB-UniRule"/>
</dbReference>
<evidence type="ECO:0000256" key="4">
    <source>
        <dbReference type="ARBA" id="ARBA00022679"/>
    </source>
</evidence>
<dbReference type="NCBIfam" id="TIGR00066">
    <property type="entry name" value="g_glut_trans"/>
    <property type="match status" value="1"/>
</dbReference>
<comment type="similarity">
    <text evidence="3 11">Belongs to the gamma-glutamyltransferase family.</text>
</comment>
<dbReference type="GO" id="GO:0006750">
    <property type="term" value="P:glutathione biosynthetic process"/>
    <property type="evidence" value="ECO:0007669"/>
    <property type="project" value="UniProtKB-KW"/>
</dbReference>
<reference evidence="13 14" key="1">
    <citation type="submission" date="2020-02" db="EMBL/GenBank/DDBJ databases">
        <title>Albibacoteraceae fam. nov., the first described family within the subdivision 4 Verrucomicrobia.</title>
        <authorList>
            <person name="Xi F."/>
        </authorList>
    </citation>
    <scope>NUCLEOTIDE SEQUENCE [LARGE SCALE GENOMIC DNA]</scope>
    <source>
        <strain evidence="13 14">CK1056</strain>
    </source>
</reference>
<dbReference type="PRINTS" id="PR01210">
    <property type="entry name" value="GGTRANSPTASE"/>
</dbReference>
<dbReference type="EC" id="2.3.2.2" evidence="11"/>
<dbReference type="SUPFAM" id="SSF56235">
    <property type="entry name" value="N-terminal nucleophile aminohydrolases (Ntn hydrolases)"/>
    <property type="match status" value="1"/>
</dbReference>
<evidence type="ECO:0000256" key="6">
    <source>
        <dbReference type="ARBA" id="ARBA00023145"/>
    </source>
</evidence>
<dbReference type="EMBL" id="JAAGNX010000002">
    <property type="protein sequence ID" value="NDV62203.1"/>
    <property type="molecule type" value="Genomic_DNA"/>
</dbReference>
<keyword evidence="5 11" id="KW-0378">Hydrolase</keyword>
<dbReference type="AlphaFoldDB" id="A0A6B2M0G2"/>
<comment type="PTM">
    <text evidence="11">Cleaved by autocatalysis into a large and a small subunit.</text>
</comment>
<keyword evidence="6 11" id="KW-0865">Zymogen</keyword>
<evidence type="ECO:0000313" key="14">
    <source>
        <dbReference type="Proteomes" id="UP000478417"/>
    </source>
</evidence>
<dbReference type="PANTHER" id="PTHR43199">
    <property type="entry name" value="GLUTATHIONE HYDROLASE"/>
    <property type="match status" value="1"/>
</dbReference>
<comment type="caution">
    <text evidence="13">The sequence shown here is derived from an EMBL/GenBank/DDBJ whole genome shotgun (WGS) entry which is preliminary data.</text>
</comment>
<organism evidence="13 14">
    <name type="scientific">Oceanipulchritudo coccoides</name>
    <dbReference type="NCBI Taxonomy" id="2706888"/>
    <lineage>
        <taxon>Bacteria</taxon>
        <taxon>Pseudomonadati</taxon>
        <taxon>Verrucomicrobiota</taxon>
        <taxon>Opitutia</taxon>
        <taxon>Puniceicoccales</taxon>
        <taxon>Oceanipulchritudinaceae</taxon>
        <taxon>Oceanipulchritudo</taxon>
    </lineage>
</organism>
<keyword evidence="11" id="KW-0317">Glutathione biosynthesis</keyword>
<dbReference type="GO" id="GO:0036374">
    <property type="term" value="F:glutathione hydrolase activity"/>
    <property type="evidence" value="ECO:0007669"/>
    <property type="project" value="UniProtKB-UniRule"/>
</dbReference>
<evidence type="ECO:0000256" key="2">
    <source>
        <dbReference type="ARBA" id="ARBA00001089"/>
    </source>
</evidence>
<dbReference type="RefSeq" id="WP_163963896.1">
    <property type="nucleotide sequence ID" value="NZ_JAAGNX010000002.1"/>
</dbReference>
<evidence type="ECO:0000256" key="12">
    <source>
        <dbReference type="SAM" id="SignalP"/>
    </source>
</evidence>
<dbReference type="Pfam" id="PF01019">
    <property type="entry name" value="G_glu_transpept"/>
    <property type="match status" value="1"/>
</dbReference>
<dbReference type="UniPathway" id="UPA00204"/>
<proteinExistence type="inferred from homology"/>
<evidence type="ECO:0000256" key="10">
    <source>
        <dbReference type="PIRSR" id="PIRSR600101-2"/>
    </source>
</evidence>
<evidence type="ECO:0000256" key="5">
    <source>
        <dbReference type="ARBA" id="ARBA00022801"/>
    </source>
</evidence>
<evidence type="ECO:0000256" key="9">
    <source>
        <dbReference type="PIRSR" id="PIRSR600101-1"/>
    </source>
</evidence>
<dbReference type="Proteomes" id="UP000478417">
    <property type="component" value="Unassembled WGS sequence"/>
</dbReference>
<feature type="active site" description="Nucleophile" evidence="9">
    <location>
        <position position="384"/>
    </location>
</feature>
<name>A0A6B2M0G2_9BACT</name>
<dbReference type="EC" id="3.4.19.13" evidence="11"/>
<dbReference type="PANTHER" id="PTHR43199:SF1">
    <property type="entry name" value="GLUTATHIONE HYDROLASE PROENZYME"/>
    <property type="match status" value="1"/>
</dbReference>
<evidence type="ECO:0000256" key="11">
    <source>
        <dbReference type="RuleBase" id="RU368036"/>
    </source>
</evidence>
<evidence type="ECO:0000313" key="13">
    <source>
        <dbReference type="EMBL" id="NDV62203.1"/>
    </source>
</evidence>
<feature type="binding site" evidence="10">
    <location>
        <position position="468"/>
    </location>
    <ligand>
        <name>L-glutamate</name>
        <dbReference type="ChEBI" id="CHEBI:29985"/>
    </ligand>
</feature>
<dbReference type="InterPro" id="IPR000101">
    <property type="entry name" value="GGT_peptidase"/>
</dbReference>
<keyword evidence="7 11" id="KW-0012">Acyltransferase</keyword>
<dbReference type="PROSITE" id="PS51257">
    <property type="entry name" value="PROKAR_LIPOPROTEIN"/>
    <property type="match status" value="1"/>
</dbReference>
<feature type="binding site" evidence="10">
    <location>
        <begin position="446"/>
        <end position="447"/>
    </location>
    <ligand>
        <name>L-glutamate</name>
        <dbReference type="ChEBI" id="CHEBI:29985"/>
    </ligand>
</feature>
<comment type="catalytic activity">
    <reaction evidence="8 11">
        <text>an N-terminal (5-L-glutamyl)-[peptide] + an alpha-amino acid = 5-L-glutamyl amino acid + an N-terminal L-alpha-aminoacyl-[peptide]</text>
        <dbReference type="Rhea" id="RHEA:23904"/>
        <dbReference type="Rhea" id="RHEA-COMP:9780"/>
        <dbReference type="Rhea" id="RHEA-COMP:9795"/>
        <dbReference type="ChEBI" id="CHEBI:77644"/>
        <dbReference type="ChEBI" id="CHEBI:78597"/>
        <dbReference type="ChEBI" id="CHEBI:78599"/>
        <dbReference type="ChEBI" id="CHEBI:78608"/>
        <dbReference type="EC" id="2.3.2.2"/>
    </reaction>
</comment>
<dbReference type="Gene3D" id="1.10.246.130">
    <property type="match status" value="1"/>
</dbReference>
<evidence type="ECO:0000256" key="7">
    <source>
        <dbReference type="ARBA" id="ARBA00023315"/>
    </source>
</evidence>
<dbReference type="Gene3D" id="3.60.20.40">
    <property type="match status" value="1"/>
</dbReference>
<evidence type="ECO:0000256" key="1">
    <source>
        <dbReference type="ARBA" id="ARBA00001049"/>
    </source>
</evidence>
<dbReference type="InterPro" id="IPR051792">
    <property type="entry name" value="GGT_bact"/>
</dbReference>